<comment type="function">
    <text evidence="8 9">Required for the first step of diphthamide biosynthesis, a post-translational modification of histidine which occurs in elongation factor 2. DPH1 and DPH2 transfer a 3-amino-3-carboxypropyl (ACP) group from S-adenosyl-L-methionine (SAM) to a histidine residue, the reaction is assisted by a reduction system comprising DPH3 and a NADH-dependent reductase. Facilitates the reduction of the catalytic iron-sulfur cluster found in the DPH1 subunit.</text>
</comment>
<dbReference type="SFLD" id="SFLDS00032">
    <property type="entry name" value="Radical_SAM_3-amino-3-carboxyp"/>
    <property type="match status" value="1"/>
</dbReference>
<dbReference type="GO" id="GO:0046872">
    <property type="term" value="F:metal ion binding"/>
    <property type="evidence" value="ECO:0007669"/>
    <property type="project" value="UniProtKB-KW"/>
</dbReference>
<evidence type="ECO:0000256" key="1">
    <source>
        <dbReference type="ARBA" id="ARBA00001966"/>
    </source>
</evidence>
<evidence type="ECO:0000256" key="9">
    <source>
        <dbReference type="RuleBase" id="RU364133"/>
    </source>
</evidence>
<dbReference type="Bgee" id="ENSLACG00000006995">
    <property type="expression patterns" value="Expressed in musculature and 2 other cell types or tissues"/>
</dbReference>
<dbReference type="EMBL" id="AFYH01206948">
    <property type="status" value="NOT_ANNOTATED_CDS"/>
    <property type="molecule type" value="Genomic_DNA"/>
</dbReference>
<dbReference type="InterPro" id="IPR010014">
    <property type="entry name" value="DHP2"/>
</dbReference>
<protein>
    <recommendedName>
        <fullName evidence="4 9">2-(3-amino-3-carboxypropyl)histidine synthase subunit 2</fullName>
    </recommendedName>
</protein>
<comment type="similarity">
    <text evidence="3 9">Belongs to the DPH1/DPH2 family. DPH2 subfamily.</text>
</comment>
<proteinExistence type="inferred from homology"/>
<dbReference type="FunFam" id="3.40.50.11840:FF:000002">
    <property type="entry name" value="2-(3-amino-3-carboxypropyl)histidine synthase subunit 2"/>
    <property type="match status" value="1"/>
</dbReference>
<evidence type="ECO:0000256" key="8">
    <source>
        <dbReference type="ARBA" id="ARBA00045159"/>
    </source>
</evidence>
<evidence type="ECO:0000256" key="6">
    <source>
        <dbReference type="ARBA" id="ARBA00023004"/>
    </source>
</evidence>
<comment type="pathway">
    <text evidence="2 9">Protein modification; peptidyl-diphthamide biosynthesis.</text>
</comment>
<dbReference type="NCBIfam" id="TIGR00272">
    <property type="entry name" value="DPH2"/>
    <property type="match status" value="1"/>
</dbReference>
<evidence type="ECO:0000256" key="7">
    <source>
        <dbReference type="ARBA" id="ARBA00023014"/>
    </source>
</evidence>
<dbReference type="Ensembl" id="ENSLACT00000007970.1">
    <property type="protein sequence ID" value="ENSLACP00000007904.1"/>
    <property type="gene ID" value="ENSLACG00000006995.1"/>
</dbReference>
<dbReference type="GO" id="GO:0051536">
    <property type="term" value="F:iron-sulfur cluster binding"/>
    <property type="evidence" value="ECO:0007669"/>
    <property type="project" value="UniProtKB-KW"/>
</dbReference>
<dbReference type="OMA" id="QIWNENH"/>
<dbReference type="InterPro" id="IPR042265">
    <property type="entry name" value="DPH1/DPH2_3"/>
</dbReference>
<dbReference type="STRING" id="7897.ENSLACP00000007904"/>
<keyword evidence="11" id="KW-1185">Reference proteome</keyword>
<keyword evidence="7 9" id="KW-0411">Iron-sulfur</keyword>
<dbReference type="InParanoid" id="H3AE33"/>
<evidence type="ECO:0000256" key="4">
    <source>
        <dbReference type="ARBA" id="ARBA00021914"/>
    </source>
</evidence>
<organism evidence="10 11">
    <name type="scientific">Latimeria chalumnae</name>
    <name type="common">Coelacanth</name>
    <dbReference type="NCBI Taxonomy" id="7897"/>
    <lineage>
        <taxon>Eukaryota</taxon>
        <taxon>Metazoa</taxon>
        <taxon>Chordata</taxon>
        <taxon>Craniata</taxon>
        <taxon>Vertebrata</taxon>
        <taxon>Euteleostomi</taxon>
        <taxon>Coelacanthiformes</taxon>
        <taxon>Coelacanthidae</taxon>
        <taxon>Latimeria</taxon>
    </lineage>
</organism>
<comment type="cofactor">
    <cofactor evidence="1">
        <name>[4Fe-4S] cluster</name>
        <dbReference type="ChEBI" id="CHEBI:49883"/>
    </cofactor>
</comment>
<dbReference type="PANTHER" id="PTHR10762:SF2">
    <property type="entry name" value="2-(3-AMINO-3-CARBOXYPROPYL)HISTIDINE SYNTHASE SUBUNIT 2"/>
    <property type="match status" value="1"/>
</dbReference>
<evidence type="ECO:0000256" key="3">
    <source>
        <dbReference type="ARBA" id="ARBA00006179"/>
    </source>
</evidence>
<reference evidence="10" key="2">
    <citation type="submission" date="2025-08" db="UniProtKB">
        <authorList>
            <consortium name="Ensembl"/>
        </authorList>
    </citation>
    <scope>IDENTIFICATION</scope>
</reference>
<dbReference type="eggNOG" id="KOG2648">
    <property type="taxonomic scope" value="Eukaryota"/>
</dbReference>
<dbReference type="Proteomes" id="UP000008672">
    <property type="component" value="Unassembled WGS sequence"/>
</dbReference>
<dbReference type="Gene3D" id="3.40.50.11840">
    <property type="entry name" value="Diphthamide synthesis DPH1/DPH2 domain 1"/>
    <property type="match status" value="1"/>
</dbReference>
<sequence>MATVFSSDGEQTVQRELVTIETLSKTRLENLDEVYQIERTIGFIRAGQLEKVALQFPDELLIDSAAIAMVLEKITQAKIFILGDTSYGSCCVDEVAAEHVGADGIIHYGRACLSPTRRLPVLYVFGQNPVDTQRCADCFRELYPDPQSQVIVLYDVVYSYIQDSLQHILSLEYENIVFSKIIPNGTLILDERQKAVEGGKGDCGRARVIEKFGRLFTLGEGRDLDEYGMFYIGKEGPTLTNFMMTWNKCSFSSFDPATGHARRETLAVSRALMKRYYLIERARDAQVVGIVAGTLGVADYLTIIERLKEAIRRAGKKSYTFVMGKLNVPKMANFLEVDVYVLVACPENSLLDCSEFYRPVVTPYEMEIACNRAREWTGEYITDFRDLLPGACNHVPFPENKLEEEETDLSLITGNLRSTHLERFEPQTVSSCTSLTLKNQNLMLAESNSAASFLASRSWQGLEQKLGETPVTKAVEGRRGIAIAYEDEITSDELLVTIQEENQTCKNLYLSRVPGYFEMTSMLSWTATSLWSL</sequence>
<dbReference type="Gene3D" id="3.40.50.11860">
    <property type="entry name" value="Diphthamide synthesis DPH1/DPH2 domain 3"/>
    <property type="match status" value="1"/>
</dbReference>
<evidence type="ECO:0000256" key="2">
    <source>
        <dbReference type="ARBA" id="ARBA00005156"/>
    </source>
</evidence>
<reference evidence="10" key="3">
    <citation type="submission" date="2025-09" db="UniProtKB">
        <authorList>
            <consortium name="Ensembl"/>
        </authorList>
    </citation>
    <scope>IDENTIFICATION</scope>
</reference>
<dbReference type="GeneTree" id="ENSGT00940000153694"/>
<dbReference type="InterPro" id="IPR016435">
    <property type="entry name" value="DPH1/DPH2"/>
</dbReference>
<dbReference type="GO" id="GO:0017183">
    <property type="term" value="P:protein histidyl modification to diphthamide"/>
    <property type="evidence" value="ECO:0007669"/>
    <property type="project" value="UniProtKB-UniPathway"/>
</dbReference>
<dbReference type="NCBIfam" id="TIGR00322">
    <property type="entry name" value="diphth2_R"/>
    <property type="match status" value="1"/>
</dbReference>
<dbReference type="UniPathway" id="UPA00559"/>
<dbReference type="EMBL" id="AFYH01206949">
    <property type="status" value="NOT_ANNOTATED_CDS"/>
    <property type="molecule type" value="Genomic_DNA"/>
</dbReference>
<keyword evidence="5 9" id="KW-0479">Metal-binding</keyword>
<dbReference type="PANTHER" id="PTHR10762">
    <property type="entry name" value="DIPHTHAMIDE BIOSYNTHESIS PROTEIN"/>
    <property type="match status" value="1"/>
</dbReference>
<evidence type="ECO:0000313" key="10">
    <source>
        <dbReference type="Ensembl" id="ENSLACP00000007904.1"/>
    </source>
</evidence>
<evidence type="ECO:0000256" key="5">
    <source>
        <dbReference type="ARBA" id="ARBA00022723"/>
    </source>
</evidence>
<dbReference type="FunFam" id="3.40.50.11860:FF:000001">
    <property type="entry name" value="2-(3-amino-3-carboxypropyl)histidine synthase subunit 2"/>
    <property type="match status" value="1"/>
</dbReference>
<dbReference type="GO" id="GO:0090560">
    <property type="term" value="F:2-(3-amino-3-carboxypropyl)histidine synthase activity"/>
    <property type="evidence" value="ECO:0007669"/>
    <property type="project" value="InterPro"/>
</dbReference>
<dbReference type="SFLD" id="SFLDG01121">
    <property type="entry name" value="Diphthamide_biosynthesis"/>
    <property type="match status" value="1"/>
</dbReference>
<reference evidence="11" key="1">
    <citation type="submission" date="2011-08" db="EMBL/GenBank/DDBJ databases">
        <title>The draft genome of Latimeria chalumnae.</title>
        <authorList>
            <person name="Di Palma F."/>
            <person name="Alfoldi J."/>
            <person name="Johnson J."/>
            <person name="Berlin A."/>
            <person name="Gnerre S."/>
            <person name="Jaffe D."/>
            <person name="MacCallum I."/>
            <person name="Young S."/>
            <person name="Walker B.J."/>
            <person name="Lander E."/>
            <person name="Lindblad-Toh K."/>
        </authorList>
    </citation>
    <scope>NUCLEOTIDE SEQUENCE [LARGE SCALE GENOMIC DNA]</scope>
    <source>
        <strain evidence="11">Wild caught</strain>
    </source>
</reference>
<gene>
    <name evidence="10" type="primary">DPH2</name>
</gene>
<name>H3AE33_LATCH</name>
<dbReference type="AlphaFoldDB" id="H3AE33"/>
<dbReference type="InterPro" id="IPR042263">
    <property type="entry name" value="DPH1/DPH2_1"/>
</dbReference>
<keyword evidence="6 9" id="KW-0408">Iron</keyword>
<dbReference type="FunCoup" id="H3AE33">
    <property type="interactions" value="1381"/>
</dbReference>
<dbReference type="SFLD" id="SFLDF00408">
    <property type="entry name" value="Diphthamide_biosynthesis_famil"/>
    <property type="match status" value="1"/>
</dbReference>
<evidence type="ECO:0000313" key="11">
    <source>
        <dbReference type="Proteomes" id="UP000008672"/>
    </source>
</evidence>
<accession>H3AE33</accession>
<dbReference type="EMBL" id="AFYH01206950">
    <property type="status" value="NOT_ANNOTATED_CDS"/>
    <property type="molecule type" value="Genomic_DNA"/>
</dbReference>
<dbReference type="HOGENOM" id="CLU_015210_0_0_1"/>
<dbReference type="Pfam" id="PF01866">
    <property type="entry name" value="Diphthamide_syn"/>
    <property type="match status" value="1"/>
</dbReference>